<keyword evidence="1" id="KW-0732">Signal</keyword>
<name>F4QL29_9CAUL</name>
<accession>F4QL29</accession>
<dbReference type="Proteomes" id="UP000006512">
    <property type="component" value="Unassembled WGS sequence"/>
</dbReference>
<dbReference type="Gene3D" id="1.10.287.470">
    <property type="entry name" value="Helix hairpin bin"/>
    <property type="match status" value="1"/>
</dbReference>
<dbReference type="PANTHER" id="PTHR30469">
    <property type="entry name" value="MULTIDRUG RESISTANCE PROTEIN MDTA"/>
    <property type="match status" value="1"/>
</dbReference>
<dbReference type="Gene3D" id="2.40.30.170">
    <property type="match status" value="1"/>
</dbReference>
<evidence type="ECO:0000313" key="3">
    <source>
        <dbReference type="EMBL" id="EGF93404.1"/>
    </source>
</evidence>
<protein>
    <submittedName>
        <fullName evidence="3">HlyD family secretion family protein</fullName>
    </submittedName>
</protein>
<reference evidence="4" key="1">
    <citation type="submission" date="2011-03" db="EMBL/GenBank/DDBJ databases">
        <title>Draft genome sequence of Brevundimonas diminuta.</title>
        <authorList>
            <person name="Brown P.J.B."/>
            <person name="Buechlein A."/>
            <person name="Hemmerich C."/>
            <person name="Brun Y.V."/>
        </authorList>
    </citation>
    <scope>NUCLEOTIDE SEQUENCE [LARGE SCALE GENOMIC DNA]</scope>
    <source>
        <strain evidence="4">C19</strain>
    </source>
</reference>
<keyword evidence="4" id="KW-1185">Reference proteome</keyword>
<dbReference type="GO" id="GO:0015562">
    <property type="term" value="F:efflux transmembrane transporter activity"/>
    <property type="evidence" value="ECO:0007669"/>
    <property type="project" value="TreeGrafter"/>
</dbReference>
<dbReference type="EMBL" id="GL883077">
    <property type="protein sequence ID" value="EGF93404.1"/>
    <property type="molecule type" value="Genomic_DNA"/>
</dbReference>
<feature type="chain" id="PRO_5003316645" evidence="1">
    <location>
        <begin position="33"/>
        <end position="336"/>
    </location>
</feature>
<dbReference type="PROSITE" id="PS51257">
    <property type="entry name" value="PROKAR_LIPOPROTEIN"/>
    <property type="match status" value="1"/>
</dbReference>
<organism evidence="3 4">
    <name type="scientific">Asticcacaulis biprosthecium C19</name>
    <dbReference type="NCBI Taxonomy" id="715226"/>
    <lineage>
        <taxon>Bacteria</taxon>
        <taxon>Pseudomonadati</taxon>
        <taxon>Pseudomonadota</taxon>
        <taxon>Alphaproteobacteria</taxon>
        <taxon>Caulobacterales</taxon>
        <taxon>Caulobacteraceae</taxon>
        <taxon>Asticcacaulis</taxon>
    </lineage>
</organism>
<dbReference type="InterPro" id="IPR058624">
    <property type="entry name" value="MdtA-like_HH"/>
</dbReference>
<sequence length="336" mass="35557">MFKILNQRKQMSRKFLRSSALALALIAAGTLAACNPQPRGGAKGDPKAAVKAPPSPYAALAAGKVDVEGGVIEIAARRAGIVEEVYVQEGDMVTKGQILAKQEDRDSILAVNSSRAAVTQAESQLALTQVTITTAQREYDRLAKLAPSNFVAQQKLDQARDAIATAQATLGTQQAAVATARAQLAQSQYNLELTTVRAPMDGKIIRRYAQPGVGASTLNVSNMFDLEPSIPHIVRSEIVESAIPLVAVGQEVEIIPEADPTKLYVGKVLRIAATFGARKLKSDGGNEASDERVVEVVVSADGTPFLIGQRVLVKFMKSGEKAGIKRDAPAPAAPPK</sequence>
<evidence type="ECO:0000259" key="2">
    <source>
        <dbReference type="Pfam" id="PF25876"/>
    </source>
</evidence>
<dbReference type="AlphaFoldDB" id="F4QL29"/>
<dbReference type="PANTHER" id="PTHR30469:SF38">
    <property type="entry name" value="HLYD FAMILY SECRETION PROTEIN"/>
    <property type="match status" value="1"/>
</dbReference>
<dbReference type="HOGENOM" id="CLU_071788_0_0_5"/>
<feature type="signal peptide" evidence="1">
    <location>
        <begin position="1"/>
        <end position="32"/>
    </location>
</feature>
<proteinExistence type="predicted"/>
<dbReference type="GO" id="GO:1990281">
    <property type="term" value="C:efflux pump complex"/>
    <property type="evidence" value="ECO:0007669"/>
    <property type="project" value="TreeGrafter"/>
</dbReference>
<dbReference type="SUPFAM" id="SSF111369">
    <property type="entry name" value="HlyD-like secretion proteins"/>
    <property type="match status" value="1"/>
</dbReference>
<dbReference type="Gene3D" id="2.40.50.100">
    <property type="match status" value="1"/>
</dbReference>
<dbReference type="eggNOG" id="COG0845">
    <property type="taxonomic scope" value="Bacteria"/>
</dbReference>
<feature type="domain" description="Multidrug resistance protein MdtA-like alpha-helical hairpin" evidence="2">
    <location>
        <begin position="118"/>
        <end position="187"/>
    </location>
</feature>
<evidence type="ECO:0000256" key="1">
    <source>
        <dbReference type="SAM" id="SignalP"/>
    </source>
</evidence>
<dbReference type="STRING" id="715226.ABI_18440"/>
<dbReference type="Pfam" id="PF25876">
    <property type="entry name" value="HH_MFP_RND"/>
    <property type="match status" value="1"/>
</dbReference>
<evidence type="ECO:0000313" key="4">
    <source>
        <dbReference type="Proteomes" id="UP000006512"/>
    </source>
</evidence>
<gene>
    <name evidence="3" type="ORF">ABI_18440</name>
</gene>